<evidence type="ECO:0000313" key="1">
    <source>
        <dbReference type="EMBL" id="GID69844.1"/>
    </source>
</evidence>
<sequence length="136" mass="14946">MSEASRRQDIDTPMEITQDGPFLVIERDGFVARFPARRNDDLEQLQDQDIYVTVTGGPTYYASLMTLDAINAVLSRWEQTGEAAGGRYFYTTDLVITPRPGITAMLEAIDGLVRDGEIANACQIIPDPSGIGDESD</sequence>
<evidence type="ECO:0000313" key="2">
    <source>
        <dbReference type="Proteomes" id="UP000619479"/>
    </source>
</evidence>
<comment type="caution">
    <text evidence="1">The sequence shown here is derived from an EMBL/GenBank/DDBJ whole genome shotgun (WGS) entry which is preliminary data.</text>
</comment>
<keyword evidence="2" id="KW-1185">Reference proteome</keyword>
<dbReference type="RefSeq" id="WP_203752787.1">
    <property type="nucleotide sequence ID" value="NZ_BAAAUC010000024.1"/>
</dbReference>
<reference evidence="1" key="1">
    <citation type="submission" date="2021-01" db="EMBL/GenBank/DDBJ databases">
        <title>Whole genome shotgun sequence of Actinoplanes cyaneus NBRC 14990.</title>
        <authorList>
            <person name="Komaki H."/>
            <person name="Tamura T."/>
        </authorList>
    </citation>
    <scope>NUCLEOTIDE SEQUENCE</scope>
    <source>
        <strain evidence="1">NBRC 14990</strain>
    </source>
</reference>
<name>A0A919MBQ1_9ACTN</name>
<gene>
    <name evidence="1" type="ORF">Acy02nite_77250</name>
</gene>
<accession>A0A919MBQ1</accession>
<organism evidence="1 2">
    <name type="scientific">Actinoplanes cyaneus</name>
    <dbReference type="NCBI Taxonomy" id="52696"/>
    <lineage>
        <taxon>Bacteria</taxon>
        <taxon>Bacillati</taxon>
        <taxon>Actinomycetota</taxon>
        <taxon>Actinomycetes</taxon>
        <taxon>Micromonosporales</taxon>
        <taxon>Micromonosporaceae</taxon>
        <taxon>Actinoplanes</taxon>
    </lineage>
</organism>
<protein>
    <submittedName>
        <fullName evidence="1">Uncharacterized protein</fullName>
    </submittedName>
</protein>
<dbReference type="AlphaFoldDB" id="A0A919MBQ1"/>
<proteinExistence type="predicted"/>
<dbReference type="EMBL" id="BOMH01000068">
    <property type="protein sequence ID" value="GID69844.1"/>
    <property type="molecule type" value="Genomic_DNA"/>
</dbReference>
<dbReference type="Proteomes" id="UP000619479">
    <property type="component" value="Unassembled WGS sequence"/>
</dbReference>